<organism evidence="2 3">
    <name type="scientific">Tricholomella constricta</name>
    <dbReference type="NCBI Taxonomy" id="117010"/>
    <lineage>
        <taxon>Eukaryota</taxon>
        <taxon>Fungi</taxon>
        <taxon>Dikarya</taxon>
        <taxon>Basidiomycota</taxon>
        <taxon>Agaricomycotina</taxon>
        <taxon>Agaricomycetes</taxon>
        <taxon>Agaricomycetidae</taxon>
        <taxon>Agaricales</taxon>
        <taxon>Tricholomatineae</taxon>
        <taxon>Lyophyllaceae</taxon>
        <taxon>Tricholomella</taxon>
    </lineage>
</organism>
<proteinExistence type="predicted"/>
<dbReference type="OrthoDB" id="3050469at2759"/>
<accession>A0A8H5HED7</accession>
<evidence type="ECO:0000313" key="2">
    <source>
        <dbReference type="EMBL" id="KAF5381722.1"/>
    </source>
</evidence>
<evidence type="ECO:0000256" key="1">
    <source>
        <dbReference type="SAM" id="MobiDB-lite"/>
    </source>
</evidence>
<protein>
    <submittedName>
        <fullName evidence="2">Uncharacterized protein</fullName>
    </submittedName>
</protein>
<sequence length="272" mass="29921">MPSVTPTSDTAAGIATITAVAALGNPRTLPGTKTVLLDAQIYVGSPSCESLLGSLRFFNVSDMVFEHQSALYLIYATFARMENGVDQLSITDYNFVATNVNQESGTFKLDVEHYISAFRDLKDSNSKPIKPIAPISCEFSSRYQNRKKPVPFNRRYVSISGFLTDVTYKRNSEDVERFMVSIDHIAFLGQQGNSTAIPNTLDTPFKTPRCGKSLIDYKRGRSTTPITTTIASPTTPVTPTPTQGPPRKRQRVEANQASESDSNSSDIYVPDK</sequence>
<dbReference type="EMBL" id="JAACJP010000010">
    <property type="protein sequence ID" value="KAF5381722.1"/>
    <property type="molecule type" value="Genomic_DNA"/>
</dbReference>
<keyword evidence="3" id="KW-1185">Reference proteome</keyword>
<evidence type="ECO:0000313" key="3">
    <source>
        <dbReference type="Proteomes" id="UP000565441"/>
    </source>
</evidence>
<gene>
    <name evidence="2" type="ORF">D9615_005621</name>
</gene>
<comment type="caution">
    <text evidence="2">The sequence shown here is derived from an EMBL/GenBank/DDBJ whole genome shotgun (WGS) entry which is preliminary data.</text>
</comment>
<feature type="region of interest" description="Disordered" evidence="1">
    <location>
        <begin position="221"/>
        <end position="272"/>
    </location>
</feature>
<dbReference type="Proteomes" id="UP000565441">
    <property type="component" value="Unassembled WGS sequence"/>
</dbReference>
<reference evidence="2 3" key="1">
    <citation type="journal article" date="2020" name="ISME J.">
        <title>Uncovering the hidden diversity of litter-decomposition mechanisms in mushroom-forming fungi.</title>
        <authorList>
            <person name="Floudas D."/>
            <person name="Bentzer J."/>
            <person name="Ahren D."/>
            <person name="Johansson T."/>
            <person name="Persson P."/>
            <person name="Tunlid A."/>
        </authorList>
    </citation>
    <scope>NUCLEOTIDE SEQUENCE [LARGE SCALE GENOMIC DNA]</scope>
    <source>
        <strain evidence="2 3">CBS 661.87</strain>
    </source>
</reference>
<dbReference type="AlphaFoldDB" id="A0A8H5HED7"/>
<name>A0A8H5HED7_9AGAR</name>
<feature type="compositionally biased region" description="Polar residues" evidence="1">
    <location>
        <begin position="253"/>
        <end position="266"/>
    </location>
</feature>
<feature type="compositionally biased region" description="Low complexity" evidence="1">
    <location>
        <begin position="223"/>
        <end position="235"/>
    </location>
</feature>